<gene>
    <name evidence="7" type="ORF">MSPICULIGERA_LOCUS9054</name>
</gene>
<name>A0AA36CLP5_9BILA</name>
<dbReference type="PANTHER" id="PTHR31507">
    <property type="entry name" value="PROTEIN CBG15923"/>
    <property type="match status" value="1"/>
</dbReference>
<evidence type="ECO:0000256" key="4">
    <source>
        <dbReference type="ARBA" id="ARBA00022723"/>
    </source>
</evidence>
<dbReference type="PROSITE" id="PS01305">
    <property type="entry name" value="MOAA_NIFB_PQQE"/>
    <property type="match status" value="1"/>
</dbReference>
<dbReference type="GO" id="GO:0046872">
    <property type="term" value="F:metal ion binding"/>
    <property type="evidence" value="ECO:0007669"/>
    <property type="project" value="UniProtKB-KW"/>
</dbReference>
<evidence type="ECO:0000313" key="7">
    <source>
        <dbReference type="EMBL" id="CAJ0570617.1"/>
    </source>
</evidence>
<dbReference type="EMBL" id="CATQJA010002419">
    <property type="protein sequence ID" value="CAJ0570617.1"/>
    <property type="molecule type" value="Genomic_DNA"/>
</dbReference>
<keyword evidence="4" id="KW-0479">Metal-binding</keyword>
<evidence type="ECO:0000313" key="8">
    <source>
        <dbReference type="Proteomes" id="UP001177023"/>
    </source>
</evidence>
<organism evidence="7 8">
    <name type="scientific">Mesorhabditis spiculigera</name>
    <dbReference type="NCBI Taxonomy" id="96644"/>
    <lineage>
        <taxon>Eukaryota</taxon>
        <taxon>Metazoa</taxon>
        <taxon>Ecdysozoa</taxon>
        <taxon>Nematoda</taxon>
        <taxon>Chromadorea</taxon>
        <taxon>Rhabditida</taxon>
        <taxon>Rhabditina</taxon>
        <taxon>Rhabditomorpha</taxon>
        <taxon>Rhabditoidea</taxon>
        <taxon>Rhabditidae</taxon>
        <taxon>Mesorhabditinae</taxon>
        <taxon>Mesorhabditis</taxon>
    </lineage>
</organism>
<evidence type="ECO:0000256" key="5">
    <source>
        <dbReference type="ARBA" id="ARBA00023004"/>
    </source>
</evidence>
<keyword evidence="3" id="KW-0949">S-adenosyl-L-methionine</keyword>
<dbReference type="PANTHER" id="PTHR31507:SF3">
    <property type="entry name" value="TIL DOMAIN-CONTAINING PROTEIN"/>
    <property type="match status" value="1"/>
</dbReference>
<keyword evidence="2" id="KW-0004">4Fe-4S</keyword>
<evidence type="ECO:0000256" key="2">
    <source>
        <dbReference type="ARBA" id="ARBA00022485"/>
    </source>
</evidence>
<comment type="cofactor">
    <cofactor evidence="1">
        <name>[4Fe-4S] cluster</name>
        <dbReference type="ChEBI" id="CHEBI:49883"/>
    </cofactor>
</comment>
<dbReference type="InterPro" id="IPR000385">
    <property type="entry name" value="MoaA_NifB_PqqE_Fe-S-bd_CS"/>
</dbReference>
<dbReference type="GO" id="GO:0051539">
    <property type="term" value="F:4 iron, 4 sulfur cluster binding"/>
    <property type="evidence" value="ECO:0007669"/>
    <property type="project" value="UniProtKB-KW"/>
</dbReference>
<accession>A0AA36CLP5</accession>
<keyword evidence="5" id="KW-0408">Iron</keyword>
<dbReference type="Proteomes" id="UP001177023">
    <property type="component" value="Unassembled WGS sequence"/>
</dbReference>
<dbReference type="PROSITE" id="PS50092">
    <property type="entry name" value="TSP1"/>
    <property type="match status" value="1"/>
</dbReference>
<dbReference type="AlphaFoldDB" id="A0AA36CLP5"/>
<evidence type="ECO:0000256" key="3">
    <source>
        <dbReference type="ARBA" id="ARBA00022691"/>
    </source>
</evidence>
<evidence type="ECO:0000256" key="1">
    <source>
        <dbReference type="ARBA" id="ARBA00001966"/>
    </source>
</evidence>
<protein>
    <submittedName>
        <fullName evidence="7">Uncharacterized protein</fullName>
    </submittedName>
</protein>
<proteinExistence type="predicted"/>
<comment type="caution">
    <text evidence="7">The sequence shown here is derived from an EMBL/GenBank/DDBJ whole genome shotgun (WGS) entry which is preliminary data.</text>
</comment>
<dbReference type="InterPro" id="IPR000884">
    <property type="entry name" value="TSP1_rpt"/>
</dbReference>
<dbReference type="GO" id="GO:0003824">
    <property type="term" value="F:catalytic activity"/>
    <property type="evidence" value="ECO:0007669"/>
    <property type="project" value="InterPro"/>
</dbReference>
<keyword evidence="6" id="KW-0411">Iron-sulfur</keyword>
<evidence type="ECO:0000256" key="6">
    <source>
        <dbReference type="ARBA" id="ARBA00023014"/>
    </source>
</evidence>
<sequence>MFSSSRVHILCFIFIEITAAATVLQDCMDGGYWTEWNLTQPCNFRCGYCGVEKYERTCLTKGCACTGSPTKTVRCIQPGTLLGVQGCVAKEHEDFCCEPYIKMVAVSQKAYVCATYREANMNQCPKYGVWGPWNETCTATCGMCGLPIRNRTCISDSYGCPCSLRNPLQLPDRCGSPACKLDASIKLDTTTLSIHADTYCCKPYVPVFSAATSAYECLLLDATTPAKA</sequence>
<keyword evidence="8" id="KW-1185">Reference proteome</keyword>
<reference evidence="7" key="1">
    <citation type="submission" date="2023-06" db="EMBL/GenBank/DDBJ databases">
        <authorList>
            <person name="Delattre M."/>
        </authorList>
    </citation>
    <scope>NUCLEOTIDE SEQUENCE</scope>
    <source>
        <strain evidence="7">AF72</strain>
    </source>
</reference>
<feature type="non-terminal residue" evidence="7">
    <location>
        <position position="1"/>
    </location>
</feature>